<organism evidence="1 2">
    <name type="scientific">Anaeramoeba flamelloides</name>
    <dbReference type="NCBI Taxonomy" id="1746091"/>
    <lineage>
        <taxon>Eukaryota</taxon>
        <taxon>Metamonada</taxon>
        <taxon>Anaeramoebidae</taxon>
        <taxon>Anaeramoeba</taxon>
    </lineage>
</organism>
<comment type="caution">
    <text evidence="1">The sequence shown here is derived from an EMBL/GenBank/DDBJ whole genome shotgun (WGS) entry which is preliminary data.</text>
</comment>
<gene>
    <name evidence="1" type="ORF">M0812_10225</name>
</gene>
<proteinExistence type="predicted"/>
<evidence type="ECO:0000313" key="2">
    <source>
        <dbReference type="Proteomes" id="UP001146793"/>
    </source>
</evidence>
<reference evidence="1" key="1">
    <citation type="submission" date="2022-08" db="EMBL/GenBank/DDBJ databases">
        <title>Novel sulphate-reducing endosymbionts in the free-living metamonad Anaeramoeba.</title>
        <authorList>
            <person name="Jerlstrom-Hultqvist J."/>
            <person name="Cepicka I."/>
            <person name="Gallot-Lavallee L."/>
            <person name="Salas-Leiva D."/>
            <person name="Curtis B.A."/>
            <person name="Zahonova K."/>
            <person name="Pipaliya S."/>
            <person name="Dacks J."/>
            <person name="Roger A.J."/>
        </authorList>
    </citation>
    <scope>NUCLEOTIDE SEQUENCE</scope>
    <source>
        <strain evidence="1">Busselton2</strain>
    </source>
</reference>
<evidence type="ECO:0008006" key="3">
    <source>
        <dbReference type="Google" id="ProtNLM"/>
    </source>
</evidence>
<dbReference type="Gene3D" id="3.30.450.20">
    <property type="entry name" value="PAS domain"/>
    <property type="match status" value="1"/>
</dbReference>
<evidence type="ECO:0000313" key="1">
    <source>
        <dbReference type="EMBL" id="KAJ3444372.1"/>
    </source>
</evidence>
<protein>
    <recommendedName>
        <fullName evidence="3">PAS domain-containing protein</fullName>
    </recommendedName>
</protein>
<name>A0AAV7ZQZ0_9EUKA</name>
<sequence length="164" mass="18791">MGNQSTYSKSIEIPKSRTIAYFDIFHKITSPLMLVDCKHMSLVDLNSSCLALFGISRDGLCISTSASQFWPKTQQYYQNKTSNKFLKTKLHKSLKKKTKTEWFFECVDSKGTLFLAQLSVTRIQIWKNSMYQIVLNKISSGHLTKTSQKTVNMGLSRKSELDED</sequence>
<accession>A0AAV7ZQZ0</accession>
<dbReference type="AlphaFoldDB" id="A0AAV7ZQZ0"/>
<dbReference type="Proteomes" id="UP001146793">
    <property type="component" value="Unassembled WGS sequence"/>
</dbReference>
<dbReference type="EMBL" id="JANTQA010000023">
    <property type="protein sequence ID" value="KAJ3444372.1"/>
    <property type="molecule type" value="Genomic_DNA"/>
</dbReference>